<evidence type="ECO:0000313" key="5">
    <source>
        <dbReference type="Proteomes" id="UP000294933"/>
    </source>
</evidence>
<feature type="region of interest" description="Disordered" evidence="1">
    <location>
        <begin position="66"/>
        <end position="114"/>
    </location>
</feature>
<keyword evidence="2" id="KW-1133">Transmembrane helix</keyword>
<reference evidence="3 5" key="1">
    <citation type="submission" date="2018-06" db="EMBL/GenBank/DDBJ databases">
        <title>A transcriptomic atlas of mushroom development highlights an independent origin of complex multicellularity.</title>
        <authorList>
            <consortium name="DOE Joint Genome Institute"/>
            <person name="Krizsan K."/>
            <person name="Almasi E."/>
            <person name="Merenyi Z."/>
            <person name="Sahu N."/>
            <person name="Viragh M."/>
            <person name="Koszo T."/>
            <person name="Mondo S."/>
            <person name="Kiss B."/>
            <person name="Balint B."/>
            <person name="Kues U."/>
            <person name="Barry K."/>
            <person name="Hegedus J.C."/>
            <person name="Henrissat B."/>
            <person name="Johnson J."/>
            <person name="Lipzen A."/>
            <person name="Ohm R."/>
            <person name="Nagy I."/>
            <person name="Pangilinan J."/>
            <person name="Yan J."/>
            <person name="Xiong Y."/>
            <person name="Grigoriev I.V."/>
            <person name="Hibbett D.S."/>
            <person name="Nagy L.G."/>
        </authorList>
    </citation>
    <scope>NUCLEOTIDE SEQUENCE [LARGE SCALE GENOMIC DNA]</scope>
    <source>
        <strain evidence="3 5">SZMC22713</strain>
    </source>
</reference>
<accession>A0A4Y7PG33</accession>
<dbReference type="AlphaFoldDB" id="A0A4Y7PG33"/>
<dbReference type="SUPFAM" id="SSF55658">
    <property type="entry name" value="L9 N-domain-like"/>
    <property type="match status" value="1"/>
</dbReference>
<sequence length="233" mass="24272">MVGHCSEDPTHHKDIPSAPTPIASLFTGALIALIAFTVSSLWAVIMGDTEGISTAAHSRLPFPPSELAQASAHSSDGAATAPDDGHPLNPALANFDGSQTTPADQFAPPPAVRTPDAHQKYYVITKGRRVGIFTNILVVRGLVDGISGGAFVKCPSLAQAHRSYSQAKRMGYVRAVHDNNCPGTPPPSPVIAHVPAAPRMVIDISDLEDDSDDDGDHDGDSLAEDEGGEALDG</sequence>
<keyword evidence="2" id="KW-0472">Membrane</keyword>
<keyword evidence="5" id="KW-1185">Reference proteome</keyword>
<name>A0A4Y7PG33_9AGAM</name>
<dbReference type="InterPro" id="IPR037056">
    <property type="entry name" value="RNase_H1_N_sf"/>
</dbReference>
<dbReference type="VEuPathDB" id="FungiDB:BD410DRAFT_846693"/>
<evidence type="ECO:0000256" key="2">
    <source>
        <dbReference type="SAM" id="Phobius"/>
    </source>
</evidence>
<evidence type="ECO:0000313" key="3">
    <source>
        <dbReference type="EMBL" id="TDL13449.1"/>
    </source>
</evidence>
<feature type="transmembrane region" description="Helical" evidence="2">
    <location>
        <begin position="22"/>
        <end position="45"/>
    </location>
</feature>
<dbReference type="EMBL" id="ML170614">
    <property type="protein sequence ID" value="TDL13449.1"/>
    <property type="molecule type" value="Genomic_DNA"/>
</dbReference>
<organism evidence="3 5">
    <name type="scientific">Rickenella mellea</name>
    <dbReference type="NCBI Taxonomy" id="50990"/>
    <lineage>
        <taxon>Eukaryota</taxon>
        <taxon>Fungi</taxon>
        <taxon>Dikarya</taxon>
        <taxon>Basidiomycota</taxon>
        <taxon>Agaricomycotina</taxon>
        <taxon>Agaricomycetes</taxon>
        <taxon>Hymenochaetales</taxon>
        <taxon>Rickenellaceae</taxon>
        <taxon>Rickenella</taxon>
    </lineage>
</organism>
<dbReference type="InterPro" id="IPR009027">
    <property type="entry name" value="Ribosomal_bL9/RNase_H1_N"/>
</dbReference>
<evidence type="ECO:0000313" key="4">
    <source>
        <dbReference type="EMBL" id="TDL13701.1"/>
    </source>
</evidence>
<gene>
    <name evidence="4" type="ORF">BD410DRAFT_846693</name>
    <name evidence="3" type="ORF">BD410DRAFT_846943</name>
</gene>
<dbReference type="Gene3D" id="3.40.970.10">
    <property type="entry name" value="Ribonuclease H1, N-terminal domain"/>
    <property type="match status" value="1"/>
</dbReference>
<protein>
    <submittedName>
        <fullName evidence="3">Uncharacterized protein</fullName>
    </submittedName>
</protein>
<dbReference type="EMBL" id="ML170489">
    <property type="protein sequence ID" value="TDL13701.1"/>
    <property type="molecule type" value="Genomic_DNA"/>
</dbReference>
<feature type="region of interest" description="Disordered" evidence="1">
    <location>
        <begin position="205"/>
        <end position="233"/>
    </location>
</feature>
<proteinExistence type="predicted"/>
<keyword evidence="2" id="KW-0812">Transmembrane</keyword>
<dbReference type="OrthoDB" id="3270804at2759"/>
<dbReference type="Proteomes" id="UP000294933">
    <property type="component" value="Unassembled WGS sequence"/>
</dbReference>
<dbReference type="VEuPathDB" id="FungiDB:BD410DRAFT_846943"/>
<evidence type="ECO:0000256" key="1">
    <source>
        <dbReference type="SAM" id="MobiDB-lite"/>
    </source>
</evidence>